<dbReference type="Gene3D" id="1.10.10.1250">
    <property type="entry name" value="RNA polymerase, subunit delta, N-terminal domain"/>
    <property type="match status" value="1"/>
</dbReference>
<name>E1YMK2_9BACT</name>
<dbReference type="InterPro" id="IPR038087">
    <property type="entry name" value="RNAP_delta_N_dom_sf"/>
</dbReference>
<accession>E1YMK2</accession>
<sequence length="107" mass="12010">MDQIDLFLLYNKEAAEAKLKIIERLQKQSNAKSDKRTSNIDIAHHILKSAGKPLHVSKIIELAKQDYNVQLDRDSIVSAILKKVNVGQTFIRTAPNTFAIVQAEEAP</sequence>
<dbReference type="EMBL" id="FR695879">
    <property type="protein sequence ID" value="CBX31796.1"/>
    <property type="molecule type" value="Genomic_DNA"/>
</dbReference>
<organism evidence="3">
    <name type="scientific">uncultured Desulfobacterium sp</name>
    <dbReference type="NCBI Taxonomy" id="201089"/>
    <lineage>
        <taxon>Bacteria</taxon>
        <taxon>Pseudomonadati</taxon>
        <taxon>Thermodesulfobacteriota</taxon>
        <taxon>Desulfobacteria</taxon>
        <taxon>Desulfobacterales</taxon>
        <taxon>Desulfobacteriaceae</taxon>
        <taxon>Desulfobacterium</taxon>
        <taxon>environmental samples</taxon>
    </lineage>
</organism>
<evidence type="ECO:0000259" key="2">
    <source>
        <dbReference type="PROSITE" id="PS51913"/>
    </source>
</evidence>
<dbReference type="InterPro" id="IPR007759">
    <property type="entry name" value="Asxl_HARE-HTH"/>
</dbReference>
<protein>
    <recommendedName>
        <fullName evidence="2">HTH HARE-type domain-containing protein</fullName>
    </recommendedName>
</protein>
<feature type="domain" description="HTH HARE-type" evidence="2">
    <location>
        <begin position="37"/>
        <end position="103"/>
    </location>
</feature>
<dbReference type="AlphaFoldDB" id="E1YMK2"/>
<proteinExistence type="predicted"/>
<evidence type="ECO:0000313" key="3">
    <source>
        <dbReference type="EMBL" id="CBX31796.1"/>
    </source>
</evidence>
<gene>
    <name evidence="3" type="ORF">N47_N26210</name>
</gene>
<dbReference type="PROSITE" id="PS51913">
    <property type="entry name" value="HTH_HARE"/>
    <property type="match status" value="1"/>
</dbReference>
<dbReference type="GO" id="GO:0006355">
    <property type="term" value="P:regulation of DNA-templated transcription"/>
    <property type="evidence" value="ECO:0007669"/>
    <property type="project" value="InterPro"/>
</dbReference>
<reference evidence="3" key="1">
    <citation type="journal article" date="2011" name="Environ. Microbiol.">
        <title>Genomic insights into the metabolic potential of the polycyclic aromatic hydrocarbon degrading sulfate-reducing Deltaproteobacterium N47.</title>
        <authorList>
            <person name="Bergmann F."/>
            <person name="Selesi D."/>
            <person name="Weinmaier T."/>
            <person name="Tischler P."/>
            <person name="Rattei T."/>
            <person name="Meckenstock R.U."/>
        </authorList>
    </citation>
    <scope>NUCLEOTIDE SEQUENCE</scope>
</reference>
<evidence type="ECO:0000256" key="1">
    <source>
        <dbReference type="ARBA" id="ARBA00023163"/>
    </source>
</evidence>
<keyword evidence="1" id="KW-0804">Transcription</keyword>